<dbReference type="EMBL" id="PGOL01000567">
    <property type="protein sequence ID" value="PKI68217.1"/>
    <property type="molecule type" value="Genomic_DNA"/>
</dbReference>
<evidence type="ECO:0000313" key="2">
    <source>
        <dbReference type="Proteomes" id="UP000233551"/>
    </source>
</evidence>
<dbReference type="OrthoDB" id="1741057at2759"/>
<organism evidence="1 2">
    <name type="scientific">Punica granatum</name>
    <name type="common">Pomegranate</name>
    <dbReference type="NCBI Taxonomy" id="22663"/>
    <lineage>
        <taxon>Eukaryota</taxon>
        <taxon>Viridiplantae</taxon>
        <taxon>Streptophyta</taxon>
        <taxon>Embryophyta</taxon>
        <taxon>Tracheophyta</taxon>
        <taxon>Spermatophyta</taxon>
        <taxon>Magnoliopsida</taxon>
        <taxon>eudicotyledons</taxon>
        <taxon>Gunneridae</taxon>
        <taxon>Pentapetalae</taxon>
        <taxon>rosids</taxon>
        <taxon>malvids</taxon>
        <taxon>Myrtales</taxon>
        <taxon>Lythraceae</taxon>
        <taxon>Punica</taxon>
    </lineage>
</organism>
<dbReference type="PANTHER" id="PTHR34660:SF9">
    <property type="entry name" value="DNA BINDING PROTEIN"/>
    <property type="match status" value="1"/>
</dbReference>
<comment type="caution">
    <text evidence="1">The sequence shown here is derived from an EMBL/GenBank/DDBJ whole genome shotgun (WGS) entry which is preliminary data.</text>
</comment>
<accession>A0A2I0KI76</accession>
<sequence>MSRCFPYPPPGYARNGVRDEALIESIKKEAEKAQKERKEEKKRRKREKEKAREEGETSEKKKHHHKRKHRDGRSQEEDDTRGDHNKKQRVNSKHAEKSNLTEEHGQPVSSQNSTDSTLNSSKGQETPTSLGMEGRQRSASIIRIQLPLQRQKDPDVLPNKEQPCSSAPGRTMNNGFLAASQNCGTVPQTSWERVVPEKPCSTSSIKGRESAAPGKTISNASMAASRNGDDRARPEKPSSTSLKGQESSAPGRTSGRASLAASQMRGTGPQTSSDGVCFTSSLKSRESSAPGKTKSNASLAASQMCGTVPRTSGARTGQEKSFGPLKTISSASLSAPQVCGIVPRNSSGHRTGSASRTSEDRTGQEQSSIPGRTISEASLAAPHIHGSTDRTSGDKTKPEQPCSPLAGQDSSALKVGKEENDLRLSSGAATETSADRAEASSALITHRARPSSSELKYAKLVENWVPPTFVNGPEGDLDDQEWLLQRKQEDHSGAKEESKVENGRLAFTHGSSLGPWPRVCLLPEADIYALPYTVPY</sequence>
<dbReference type="PANTHER" id="PTHR34660">
    <property type="entry name" value="MYB-LIKE PROTEIN X"/>
    <property type="match status" value="1"/>
</dbReference>
<dbReference type="Proteomes" id="UP000233551">
    <property type="component" value="Unassembled WGS sequence"/>
</dbReference>
<proteinExistence type="predicted"/>
<gene>
    <name evidence="1" type="ORF">CRG98_011416</name>
</gene>
<dbReference type="AlphaFoldDB" id="A0A2I0KI76"/>
<name>A0A2I0KI76_PUNGR</name>
<dbReference type="STRING" id="22663.A0A2I0KI76"/>
<reference evidence="1 2" key="1">
    <citation type="submission" date="2017-11" db="EMBL/GenBank/DDBJ databases">
        <title>De-novo sequencing of pomegranate (Punica granatum L.) genome.</title>
        <authorList>
            <person name="Akparov Z."/>
            <person name="Amiraslanov A."/>
            <person name="Hajiyeva S."/>
            <person name="Abbasov M."/>
            <person name="Kaur K."/>
            <person name="Hamwieh A."/>
            <person name="Solovyev V."/>
            <person name="Salamov A."/>
            <person name="Braich B."/>
            <person name="Kosarev P."/>
            <person name="Mahmoud A."/>
            <person name="Hajiyev E."/>
            <person name="Babayeva S."/>
            <person name="Izzatullayeva V."/>
            <person name="Mammadov A."/>
            <person name="Mammadov A."/>
            <person name="Sharifova S."/>
            <person name="Ojaghi J."/>
            <person name="Eynullazada K."/>
            <person name="Bayramov B."/>
            <person name="Abdulazimova A."/>
            <person name="Shahmuradov I."/>
        </authorList>
    </citation>
    <scope>NUCLEOTIDE SEQUENCE [LARGE SCALE GENOMIC DNA]</scope>
    <source>
        <strain evidence="2">cv. AG2017</strain>
        <tissue evidence="1">Leaf</tissue>
    </source>
</reference>
<evidence type="ECO:0000313" key="1">
    <source>
        <dbReference type="EMBL" id="PKI68217.1"/>
    </source>
</evidence>
<dbReference type="GeneID" id="116210855"/>
<keyword evidence="2" id="KW-1185">Reference proteome</keyword>
<protein>
    <submittedName>
        <fullName evidence="1">Uncharacterized protein</fullName>
    </submittedName>
</protein>